<dbReference type="GO" id="GO:0003924">
    <property type="term" value="F:GTPase activity"/>
    <property type="evidence" value="ECO:0007669"/>
    <property type="project" value="UniProtKB-UniRule"/>
</dbReference>
<dbReference type="HAMAP" id="MF_01820">
    <property type="entry name" value="GTPase_RsgA"/>
    <property type="match status" value="1"/>
</dbReference>
<comment type="similarity">
    <text evidence="10">Belongs to the TRAFAC class YlqF/YawG GTPase family. RsgA subfamily.</text>
</comment>
<evidence type="ECO:0000259" key="11">
    <source>
        <dbReference type="PROSITE" id="PS50936"/>
    </source>
</evidence>
<evidence type="ECO:0000313" key="13">
    <source>
        <dbReference type="EMBL" id="REE95180.1"/>
    </source>
</evidence>
<feature type="binding site" evidence="10">
    <location>
        <position position="283"/>
    </location>
    <ligand>
        <name>Zn(2+)</name>
        <dbReference type="ChEBI" id="CHEBI:29105"/>
    </ligand>
</feature>
<accession>A0A3D9SLA2</accession>
<keyword evidence="3 10" id="KW-0479">Metal-binding</keyword>
<dbReference type="Pfam" id="PF03193">
    <property type="entry name" value="RsgA_GTPase"/>
    <property type="match status" value="1"/>
</dbReference>
<name>A0A3D9SLA2_9ACTN</name>
<dbReference type="SUPFAM" id="SSF52540">
    <property type="entry name" value="P-loop containing nucleoside triphosphate hydrolases"/>
    <property type="match status" value="1"/>
</dbReference>
<dbReference type="PROSITE" id="PS51721">
    <property type="entry name" value="G_CP"/>
    <property type="match status" value="1"/>
</dbReference>
<evidence type="ECO:0000313" key="14">
    <source>
        <dbReference type="Proteomes" id="UP000256661"/>
    </source>
</evidence>
<keyword evidence="1 10" id="KW-0963">Cytoplasm</keyword>
<dbReference type="Proteomes" id="UP000256661">
    <property type="component" value="Unassembled WGS sequence"/>
</dbReference>
<comment type="subcellular location">
    <subcellularLocation>
        <location evidence="10">Cytoplasm</location>
    </subcellularLocation>
</comment>
<dbReference type="PANTHER" id="PTHR32120:SF10">
    <property type="entry name" value="SMALL RIBOSOMAL SUBUNIT BIOGENESIS GTPASE RSGA"/>
    <property type="match status" value="1"/>
</dbReference>
<evidence type="ECO:0000259" key="12">
    <source>
        <dbReference type="PROSITE" id="PS51721"/>
    </source>
</evidence>
<dbReference type="NCBIfam" id="TIGR00157">
    <property type="entry name" value="ribosome small subunit-dependent GTPase A"/>
    <property type="match status" value="1"/>
</dbReference>
<dbReference type="EC" id="3.6.1.-" evidence="10"/>
<dbReference type="InterPro" id="IPR030378">
    <property type="entry name" value="G_CP_dom"/>
</dbReference>
<gene>
    <name evidence="10" type="primary">rsgA</name>
    <name evidence="13" type="ORF">DFJ69_0562</name>
</gene>
<keyword evidence="4 10" id="KW-0699">rRNA-binding</keyword>
<keyword evidence="2 10" id="KW-0690">Ribosome biogenesis</keyword>
<evidence type="ECO:0000256" key="3">
    <source>
        <dbReference type="ARBA" id="ARBA00022723"/>
    </source>
</evidence>
<dbReference type="GO" id="GO:0042274">
    <property type="term" value="P:ribosomal small subunit biogenesis"/>
    <property type="evidence" value="ECO:0007669"/>
    <property type="project" value="UniProtKB-UniRule"/>
</dbReference>
<dbReference type="Gene3D" id="1.10.40.50">
    <property type="entry name" value="Probable gtpase engc, domain 3"/>
    <property type="match status" value="1"/>
</dbReference>
<feature type="binding site" evidence="10">
    <location>
        <begin position="201"/>
        <end position="209"/>
    </location>
    <ligand>
        <name>GTP</name>
        <dbReference type="ChEBI" id="CHEBI:37565"/>
    </ligand>
</feature>
<comment type="function">
    <text evidence="10">One of several proteins that assist in the late maturation steps of the functional core of the 30S ribosomal subunit. Helps release RbfA from mature subunits. May play a role in the assembly of ribosomal proteins into the subunit. Circularly permuted GTPase that catalyzes slow GTP hydrolysis, GTPase activity is stimulated by the 30S ribosomal subunit.</text>
</comment>
<reference evidence="13 14" key="1">
    <citation type="submission" date="2018-08" db="EMBL/GenBank/DDBJ databases">
        <title>Sequencing the genomes of 1000 actinobacteria strains.</title>
        <authorList>
            <person name="Klenk H.-P."/>
        </authorList>
    </citation>
    <scope>NUCLEOTIDE SEQUENCE [LARGE SCALE GENOMIC DNA]</scope>
    <source>
        <strain evidence="13 14">DSM 43927</strain>
    </source>
</reference>
<dbReference type="InterPro" id="IPR004881">
    <property type="entry name" value="Ribosome_biogen_GTPase_RsgA"/>
</dbReference>
<feature type="binding site" evidence="10">
    <location>
        <begin position="151"/>
        <end position="154"/>
    </location>
    <ligand>
        <name>GTP</name>
        <dbReference type="ChEBI" id="CHEBI:37565"/>
    </ligand>
</feature>
<dbReference type="EMBL" id="QTTT01000001">
    <property type="protein sequence ID" value="REE95180.1"/>
    <property type="molecule type" value="Genomic_DNA"/>
</dbReference>
<evidence type="ECO:0000256" key="6">
    <source>
        <dbReference type="ARBA" id="ARBA00022801"/>
    </source>
</evidence>
<dbReference type="PROSITE" id="PS50936">
    <property type="entry name" value="ENGC_GTPASE"/>
    <property type="match status" value="1"/>
</dbReference>
<evidence type="ECO:0000256" key="5">
    <source>
        <dbReference type="ARBA" id="ARBA00022741"/>
    </source>
</evidence>
<evidence type="ECO:0000256" key="9">
    <source>
        <dbReference type="ARBA" id="ARBA00023134"/>
    </source>
</evidence>
<keyword evidence="14" id="KW-1185">Reference proteome</keyword>
<evidence type="ECO:0000256" key="8">
    <source>
        <dbReference type="ARBA" id="ARBA00022884"/>
    </source>
</evidence>
<dbReference type="GO" id="GO:0005525">
    <property type="term" value="F:GTP binding"/>
    <property type="evidence" value="ECO:0007669"/>
    <property type="project" value="UniProtKB-UniRule"/>
</dbReference>
<comment type="cofactor">
    <cofactor evidence="10">
        <name>Zn(2+)</name>
        <dbReference type="ChEBI" id="CHEBI:29105"/>
    </cofactor>
    <text evidence="10">Binds 1 zinc ion per subunit.</text>
</comment>
<dbReference type="InterPro" id="IPR010914">
    <property type="entry name" value="RsgA_GTPase_dom"/>
</dbReference>
<dbReference type="PANTHER" id="PTHR32120">
    <property type="entry name" value="SMALL RIBOSOMAL SUBUNIT BIOGENESIS GTPASE RSGA"/>
    <property type="match status" value="1"/>
</dbReference>
<dbReference type="CDD" id="cd01854">
    <property type="entry name" value="YjeQ_EngC"/>
    <property type="match status" value="1"/>
</dbReference>
<evidence type="ECO:0000256" key="2">
    <source>
        <dbReference type="ARBA" id="ARBA00022517"/>
    </source>
</evidence>
<organism evidence="13 14">
    <name type="scientific">Thermomonospora umbrina</name>
    <dbReference type="NCBI Taxonomy" id="111806"/>
    <lineage>
        <taxon>Bacteria</taxon>
        <taxon>Bacillati</taxon>
        <taxon>Actinomycetota</taxon>
        <taxon>Actinomycetes</taxon>
        <taxon>Streptosporangiales</taxon>
        <taxon>Thermomonosporaceae</taxon>
        <taxon>Thermomonospora</taxon>
    </lineage>
</organism>
<evidence type="ECO:0000256" key="1">
    <source>
        <dbReference type="ARBA" id="ARBA00022490"/>
    </source>
</evidence>
<dbReference type="GO" id="GO:0019843">
    <property type="term" value="F:rRNA binding"/>
    <property type="evidence" value="ECO:0007669"/>
    <property type="project" value="UniProtKB-KW"/>
</dbReference>
<dbReference type="InterPro" id="IPR027417">
    <property type="entry name" value="P-loop_NTPase"/>
</dbReference>
<dbReference type="Gene3D" id="3.40.50.300">
    <property type="entry name" value="P-loop containing nucleotide triphosphate hydrolases"/>
    <property type="match status" value="1"/>
</dbReference>
<evidence type="ECO:0000256" key="4">
    <source>
        <dbReference type="ARBA" id="ARBA00022730"/>
    </source>
</evidence>
<comment type="subunit">
    <text evidence="10">Monomer. Associates with 30S ribosomal subunit, binds 16S rRNA.</text>
</comment>
<dbReference type="GO" id="GO:0046872">
    <property type="term" value="F:metal ion binding"/>
    <property type="evidence" value="ECO:0007669"/>
    <property type="project" value="UniProtKB-KW"/>
</dbReference>
<keyword evidence="7 10" id="KW-0862">Zinc</keyword>
<feature type="binding site" evidence="10">
    <location>
        <position position="288"/>
    </location>
    <ligand>
        <name>Zn(2+)</name>
        <dbReference type="ChEBI" id="CHEBI:29105"/>
    </ligand>
</feature>
<dbReference type="AlphaFoldDB" id="A0A3D9SLA2"/>
<keyword evidence="6 10" id="KW-0378">Hydrolase</keyword>
<keyword evidence="5 10" id="KW-0547">Nucleotide-binding</keyword>
<feature type="domain" description="EngC GTPase" evidence="11">
    <location>
        <begin position="112"/>
        <end position="257"/>
    </location>
</feature>
<evidence type="ECO:0000256" key="7">
    <source>
        <dbReference type="ARBA" id="ARBA00022833"/>
    </source>
</evidence>
<protein>
    <recommendedName>
        <fullName evidence="10">Small ribosomal subunit biogenesis GTPase RsgA</fullName>
        <ecNumber evidence="10">3.6.1.-</ecNumber>
    </recommendedName>
</protein>
<sequence length="356" mass="37339">MASGFTLPGLGWDGGRAADFTAHSDSGRLAGRVARVDKSACTVLTEQGELRVEYGDEVPCVGDWVAVRLGAPGTDPRLDAVLPRRTAIVRGGVGRGSRSGLSGDSSGHVLAANVDVVYIAEPAAPECDLGRIERLLALAWESGAQPVVLITKADLATALPELLDAVTAAAPGADVHPVSSLEGTGLEPVRLPAGRTAVLLGPSGAGKSTLVNALAGAPVMDTQQVRAADGRGRHTTTHRELHVLDGGGLVIDTPGLRRIGLTDDAAEGLAQTFADIEELAADCRFADCAHDAEPGCAVLAAVESGDLPERRLVSWHKLRREAAWMAGRGDARLRAEQTRKWKVIHKEMRRTGRNRP</sequence>
<evidence type="ECO:0000256" key="10">
    <source>
        <dbReference type="HAMAP-Rule" id="MF_01820"/>
    </source>
</evidence>
<proteinExistence type="inferred from homology"/>
<feature type="binding site" evidence="10">
    <location>
        <position position="290"/>
    </location>
    <ligand>
        <name>Zn(2+)</name>
        <dbReference type="ChEBI" id="CHEBI:29105"/>
    </ligand>
</feature>
<comment type="caution">
    <text evidence="13">The sequence shown here is derived from an EMBL/GenBank/DDBJ whole genome shotgun (WGS) entry which is preliminary data.</text>
</comment>
<dbReference type="GO" id="GO:0005737">
    <property type="term" value="C:cytoplasm"/>
    <property type="evidence" value="ECO:0007669"/>
    <property type="project" value="UniProtKB-SubCell"/>
</dbReference>
<keyword evidence="9 10" id="KW-0342">GTP-binding</keyword>
<feature type="binding site" evidence="10">
    <location>
        <position position="296"/>
    </location>
    <ligand>
        <name>Zn(2+)</name>
        <dbReference type="ChEBI" id="CHEBI:29105"/>
    </ligand>
</feature>
<keyword evidence="8 10" id="KW-0694">RNA-binding</keyword>
<feature type="domain" description="CP-type G" evidence="12">
    <location>
        <begin position="104"/>
        <end position="259"/>
    </location>
</feature>